<evidence type="ECO:0000256" key="3">
    <source>
        <dbReference type="ARBA" id="ARBA00023002"/>
    </source>
</evidence>
<protein>
    <submittedName>
        <fullName evidence="7">(2Fe-2S)-binding protein</fullName>
    </submittedName>
</protein>
<evidence type="ECO:0000256" key="1">
    <source>
        <dbReference type="ARBA" id="ARBA00022714"/>
    </source>
</evidence>
<keyword evidence="1" id="KW-0001">2Fe-2S</keyword>
<dbReference type="Pfam" id="PF00111">
    <property type="entry name" value="Fer2"/>
    <property type="match status" value="1"/>
</dbReference>
<dbReference type="PROSITE" id="PS00197">
    <property type="entry name" value="2FE2S_FER_1"/>
    <property type="match status" value="1"/>
</dbReference>
<evidence type="ECO:0000313" key="7">
    <source>
        <dbReference type="EMBL" id="TVU67793.1"/>
    </source>
</evidence>
<dbReference type="SUPFAM" id="SSF47741">
    <property type="entry name" value="CO dehydrogenase ISP C-domain like"/>
    <property type="match status" value="1"/>
</dbReference>
<dbReference type="PANTHER" id="PTHR44379:SF2">
    <property type="entry name" value="BLR6218 PROTEIN"/>
    <property type="match status" value="1"/>
</dbReference>
<dbReference type="SUPFAM" id="SSF54292">
    <property type="entry name" value="2Fe-2S ferredoxin-like"/>
    <property type="match status" value="1"/>
</dbReference>
<comment type="caution">
    <text evidence="7">The sequence shown here is derived from an EMBL/GenBank/DDBJ whole genome shotgun (WGS) entry which is preliminary data.</text>
</comment>
<dbReference type="PANTHER" id="PTHR44379">
    <property type="entry name" value="OXIDOREDUCTASE WITH IRON-SULFUR SUBUNIT"/>
    <property type="match status" value="1"/>
</dbReference>
<keyword evidence="3" id="KW-0560">Oxidoreductase</keyword>
<keyword evidence="8" id="KW-1185">Reference proteome</keyword>
<sequence>MANFTLNGKSVSLEVDPQTPLLWVLREHLGLTGTKFGCGIAQCGACTVHLNGTAARTCVLPVLAAEGGDIVTIEGLAENDDHPLQQAWVEEQVPQCGYCQSGQIMQAANFLKHTPNPTDEQITAAMAGNLCRCMAYVRIHRAVKRAAAIASERDTAQVMGQQTEATAATAGVGTFDPRATADAVSHSAAEETSHGKV</sequence>
<dbReference type="OrthoDB" id="9775084at2"/>
<dbReference type="Proteomes" id="UP000319941">
    <property type="component" value="Unassembled WGS sequence"/>
</dbReference>
<evidence type="ECO:0000259" key="6">
    <source>
        <dbReference type="PROSITE" id="PS51085"/>
    </source>
</evidence>
<dbReference type="Pfam" id="PF01799">
    <property type="entry name" value="Fer2_2"/>
    <property type="match status" value="1"/>
</dbReference>
<dbReference type="InterPro" id="IPR001041">
    <property type="entry name" value="2Fe-2S_ferredoxin-type"/>
</dbReference>
<evidence type="ECO:0000256" key="5">
    <source>
        <dbReference type="ARBA" id="ARBA00023014"/>
    </source>
</evidence>
<keyword evidence="5" id="KW-0411">Iron-sulfur</keyword>
<dbReference type="GO" id="GO:0016491">
    <property type="term" value="F:oxidoreductase activity"/>
    <property type="evidence" value="ECO:0007669"/>
    <property type="project" value="UniProtKB-KW"/>
</dbReference>
<dbReference type="EMBL" id="VNFH01000012">
    <property type="protein sequence ID" value="TVU67793.1"/>
    <property type="molecule type" value="Genomic_DNA"/>
</dbReference>
<keyword evidence="4" id="KW-0408">Iron</keyword>
<proteinExistence type="predicted"/>
<dbReference type="Gene3D" id="3.10.20.30">
    <property type="match status" value="1"/>
</dbReference>
<accession>A0A558HF74</accession>
<dbReference type="InterPro" id="IPR012675">
    <property type="entry name" value="Beta-grasp_dom_sf"/>
</dbReference>
<dbReference type="InterPro" id="IPR002888">
    <property type="entry name" value="2Fe-2S-bd"/>
</dbReference>
<dbReference type="PROSITE" id="PS51085">
    <property type="entry name" value="2FE2S_FER_2"/>
    <property type="match status" value="1"/>
</dbReference>
<evidence type="ECO:0000256" key="4">
    <source>
        <dbReference type="ARBA" id="ARBA00023004"/>
    </source>
</evidence>
<dbReference type="GO" id="GO:0051537">
    <property type="term" value="F:2 iron, 2 sulfur cluster binding"/>
    <property type="evidence" value="ECO:0007669"/>
    <property type="project" value="UniProtKB-KW"/>
</dbReference>
<dbReference type="InterPro" id="IPR006058">
    <property type="entry name" value="2Fe2S_fd_BS"/>
</dbReference>
<dbReference type="AlphaFoldDB" id="A0A558HF74"/>
<dbReference type="InterPro" id="IPR051452">
    <property type="entry name" value="Diverse_Oxidoreductases"/>
</dbReference>
<dbReference type="InterPro" id="IPR036884">
    <property type="entry name" value="2Fe-2S-bd_dom_sf"/>
</dbReference>
<dbReference type="STRING" id="553385.GCA_000591415_01423"/>
<evidence type="ECO:0000256" key="2">
    <source>
        <dbReference type="ARBA" id="ARBA00022723"/>
    </source>
</evidence>
<dbReference type="InterPro" id="IPR036010">
    <property type="entry name" value="2Fe-2S_ferredoxin-like_sf"/>
</dbReference>
<reference evidence="7 8" key="1">
    <citation type="submission" date="2019-07" db="EMBL/GenBank/DDBJ databases">
        <title>Diversity of Bacteria from Kongsfjorden, Arctic.</title>
        <authorList>
            <person name="Yu Y."/>
        </authorList>
    </citation>
    <scope>NUCLEOTIDE SEQUENCE [LARGE SCALE GENOMIC DNA]</scope>
    <source>
        <strain evidence="7 8">SM1923</strain>
    </source>
</reference>
<name>A0A558HF74_9GAMM</name>
<dbReference type="GO" id="GO:0046872">
    <property type="term" value="F:metal ion binding"/>
    <property type="evidence" value="ECO:0007669"/>
    <property type="project" value="UniProtKB-KW"/>
</dbReference>
<dbReference type="CDD" id="cd00207">
    <property type="entry name" value="fer2"/>
    <property type="match status" value="1"/>
</dbReference>
<gene>
    <name evidence="7" type="ORF">FQP86_15585</name>
</gene>
<evidence type="ECO:0000313" key="8">
    <source>
        <dbReference type="Proteomes" id="UP000319941"/>
    </source>
</evidence>
<feature type="domain" description="2Fe-2S ferredoxin-type" evidence="6">
    <location>
        <begin position="1"/>
        <end position="76"/>
    </location>
</feature>
<organism evidence="7 8">
    <name type="scientific">Cobetia crustatorum</name>
    <dbReference type="NCBI Taxonomy" id="553385"/>
    <lineage>
        <taxon>Bacteria</taxon>
        <taxon>Pseudomonadati</taxon>
        <taxon>Pseudomonadota</taxon>
        <taxon>Gammaproteobacteria</taxon>
        <taxon>Oceanospirillales</taxon>
        <taxon>Halomonadaceae</taxon>
        <taxon>Cobetia</taxon>
    </lineage>
</organism>
<dbReference type="Gene3D" id="1.10.150.120">
    <property type="entry name" value="[2Fe-2S]-binding domain"/>
    <property type="match status" value="1"/>
</dbReference>
<keyword evidence="2" id="KW-0479">Metal-binding</keyword>